<feature type="compositionally biased region" description="Acidic residues" evidence="15">
    <location>
        <begin position="1472"/>
        <end position="1481"/>
    </location>
</feature>
<dbReference type="GeneID" id="19169500"/>
<evidence type="ECO:0000256" key="7">
    <source>
        <dbReference type="ARBA" id="ARBA00022806"/>
    </source>
</evidence>
<keyword evidence="6" id="KW-0378">Hydrolase</keyword>
<dbReference type="GO" id="GO:0003677">
    <property type="term" value="F:DNA binding"/>
    <property type="evidence" value="ECO:0007669"/>
    <property type="project" value="InterPro"/>
</dbReference>
<dbReference type="RefSeq" id="XP_007733700.1">
    <property type="nucleotide sequence ID" value="XM_007735510.1"/>
</dbReference>
<dbReference type="PROSITE" id="PS50142">
    <property type="entry name" value="RNASE_3_2"/>
    <property type="match status" value="2"/>
</dbReference>
<dbReference type="SMART" id="SM00487">
    <property type="entry name" value="DEXDc"/>
    <property type="match status" value="1"/>
</dbReference>
<feature type="domain" description="Helicase ATP-binding" evidence="17">
    <location>
        <begin position="97"/>
        <end position="277"/>
    </location>
</feature>
<dbReference type="EMBL" id="AMGY01000004">
    <property type="protein sequence ID" value="EXJ84715.1"/>
    <property type="molecule type" value="Genomic_DNA"/>
</dbReference>
<evidence type="ECO:0000256" key="6">
    <source>
        <dbReference type="ARBA" id="ARBA00022801"/>
    </source>
</evidence>
<evidence type="ECO:0000256" key="14">
    <source>
        <dbReference type="PROSITE-ProRule" id="PRU00657"/>
    </source>
</evidence>
<dbReference type="SUPFAM" id="SSF52540">
    <property type="entry name" value="P-loop containing nucleoside triphosphate hydrolases"/>
    <property type="match status" value="1"/>
</dbReference>
<dbReference type="GO" id="GO:0003723">
    <property type="term" value="F:RNA binding"/>
    <property type="evidence" value="ECO:0007669"/>
    <property type="project" value="UniProtKB-UniRule"/>
</dbReference>
<sequence>MAIHDQDGVEGAILTRLDVRQQDPDYLTASDDEDASESRTSGRGGNPYRDANKAALTDYVLAHASDNFDNDSASSTKAKTQGPDSIIDQAREYQQELFERAKEENTIAVLDTGSGKTLIAALLIRHFLQQELIDRSQGRPSKIIFFLVNSVPLANQQARFLNNNLPHDVIALYGDSSDDLWKKAEWDKIHASTNVIVCTAPVLEQCLMHKYLDMGQISLIVFDEAHHCKKNHPYSKIMRDYYLKWKDTRPRIFGMTASPADESRRDITQVVADLESMLQSKIATTHDLSVFDFAPRPRDEIWTFPPLLGEFDTDLHAQLRPLCGFVEDLKQHFDFSRAASGQLGSWAANRVWKHALPTSEYGATGIITKLERSSAYIQGTDNDSREAALKSVREAIAVIQKHDFSYLCLDKHQELSSKVKCLYDRLKQCYSMFPTTRAIVFVEQRLTAFVLYDLFEMLNLPNLRPGVLVGRGQRGGESNSWKNQEAALEDFRTGIINIMFATSVAEEGIDIPQCNLVVRFDLYKTPIQYMQSRGRARMKGSVYAHMKEEGNQGHQSLIDYVIAQDEYIRMFCQQLPPDRLLGQGTRLRQIMARDMSCQTFKTSSGVVANYSNSLILLNRYAESLRKIGATSAEVYEETIDVEENMFRYKVILPVTDDERTAAVRGARGHLRTNKILAKRSAAWHCCYKLRKARLLDENLDSIFVKVKPKNSNARLAVSEKKDDYDKKLKPDFWVDSGAGSCELPAELFVTHIQLEPQSPPWNTDGLLLLTRSPLPQINPFPVFVDDNVEKQIIFKRLDQAVAVSPDLVEALTKFTLNGVFEDIFNKTYAPVSTSMSYWLAPPLKGYLTGSQRFEDIVHMTELLVASSSERQRWAPAETHDATLRNAGRWCNAFLVDPGSGRFHYFTKGIVAGKSIWDAPPETVQGVQKKHKDSIIEFSDSTWRKKSKDLASSAGKYDPNQPVIQAQMIISGRNYLEKYPRENQRTAMCLIAPQPLEIARVSSPVARACQMWPSILHRLEAYLIVGEAFNKLDLREVPYHLALEAFTKDNSPDAEIGEVSPDNTTTGDVPSDGSPTLNYERLEFIGDSLLKMMTTITVFNRTTCNEEGMHCKRMEMLSNNRLFSVASSPRYELYRYIRAGSEDHWRDTWYPEFLELKRGRVIKLTDKHRKHALGKKTIADVCEATIGACIMTTQHLPTEEKLDLGIKAITKLVEDEDHAITSWKEIAPMYRPPKWIMAMNDPVANDLARKMCEITGYRFKNPCLLRSAFTHSSDQNSPVPDLQRLEFLGDACLDWVCIWWLFSTNPTRNPQWLTEHKMAMVSNKFLAALAVTLGFNKLIYASGPALYAEIGNYAAKVQEAYTEEGVKPDFWTRVSSGSSPPKALADLVESYLGAVLVDSGFDFRQIETFFENHVKWFFEDIEAYDTFAHRHPTTYLFRLLREGFRCVKSEPVVIVKPVQPTTSSSHHHRRDGDGDDEDSEGGDDAISGSLVYVAWFVHGRRVAVSQGQGAKYAKVRASKSALKILGKLKVDEFRKEWGCDCGQRKADS</sequence>
<dbReference type="InterPro" id="IPR001650">
    <property type="entry name" value="Helicase_C-like"/>
</dbReference>
<dbReference type="InterPro" id="IPR000999">
    <property type="entry name" value="RNase_III_dom"/>
</dbReference>
<keyword evidence="5" id="KW-0547">Nucleotide-binding</keyword>
<keyword evidence="7" id="KW-0347">Helicase</keyword>
<dbReference type="PROSITE" id="PS51192">
    <property type="entry name" value="HELICASE_ATP_BIND_1"/>
    <property type="match status" value="1"/>
</dbReference>
<dbReference type="Pfam" id="PF00271">
    <property type="entry name" value="Helicase_C"/>
    <property type="match status" value="1"/>
</dbReference>
<evidence type="ECO:0000256" key="3">
    <source>
        <dbReference type="ARBA" id="ARBA00022723"/>
    </source>
</evidence>
<evidence type="ECO:0000256" key="11">
    <source>
        <dbReference type="ARBA" id="ARBA00023118"/>
    </source>
</evidence>
<dbReference type="CDD" id="cd18034">
    <property type="entry name" value="DEXHc_dicer"/>
    <property type="match status" value="1"/>
</dbReference>
<evidence type="ECO:0000259" key="19">
    <source>
        <dbReference type="PROSITE" id="PS51327"/>
    </source>
</evidence>
<dbReference type="InterPro" id="IPR014001">
    <property type="entry name" value="Helicase_ATP-bd"/>
</dbReference>
<keyword evidence="9" id="KW-0460">Magnesium</keyword>
<protein>
    <submittedName>
        <fullName evidence="20">Uncharacterized protein</fullName>
    </submittedName>
</protein>
<dbReference type="InterPro" id="IPR038248">
    <property type="entry name" value="Dicer_dimer_sf"/>
</dbReference>
<feature type="region of interest" description="Disordered" evidence="15">
    <location>
        <begin position="1051"/>
        <end position="1072"/>
    </location>
</feature>
<dbReference type="SMART" id="SM00490">
    <property type="entry name" value="HELICc"/>
    <property type="match status" value="1"/>
</dbReference>
<dbReference type="PANTHER" id="PTHR14950">
    <property type="entry name" value="DICER-RELATED"/>
    <property type="match status" value="1"/>
</dbReference>
<organism evidence="20 21">
    <name type="scientific">Capronia epimyces CBS 606.96</name>
    <dbReference type="NCBI Taxonomy" id="1182542"/>
    <lineage>
        <taxon>Eukaryota</taxon>
        <taxon>Fungi</taxon>
        <taxon>Dikarya</taxon>
        <taxon>Ascomycota</taxon>
        <taxon>Pezizomycotina</taxon>
        <taxon>Eurotiomycetes</taxon>
        <taxon>Chaetothyriomycetidae</taxon>
        <taxon>Chaetothyriales</taxon>
        <taxon>Herpotrichiellaceae</taxon>
        <taxon>Capronia</taxon>
    </lineage>
</organism>
<keyword evidence="3" id="KW-0479">Metal-binding</keyword>
<dbReference type="GO" id="GO:0004525">
    <property type="term" value="F:ribonuclease III activity"/>
    <property type="evidence" value="ECO:0007669"/>
    <property type="project" value="InterPro"/>
</dbReference>
<dbReference type="PROSITE" id="PS51327">
    <property type="entry name" value="DICER_DSRBF"/>
    <property type="match status" value="1"/>
</dbReference>
<dbReference type="PROSITE" id="PS00517">
    <property type="entry name" value="RNASE_3_1"/>
    <property type="match status" value="1"/>
</dbReference>
<feature type="region of interest" description="Disordered" evidence="15">
    <location>
        <begin position="1457"/>
        <end position="1481"/>
    </location>
</feature>
<comment type="caution">
    <text evidence="20">The sequence shown here is derived from an EMBL/GenBank/DDBJ whole genome shotgun (WGS) entry which is preliminary data.</text>
</comment>
<dbReference type="InterPro" id="IPR027417">
    <property type="entry name" value="P-loop_NTPase"/>
</dbReference>
<dbReference type="GO" id="GO:0005737">
    <property type="term" value="C:cytoplasm"/>
    <property type="evidence" value="ECO:0007669"/>
    <property type="project" value="TreeGrafter"/>
</dbReference>
<dbReference type="CDD" id="cd00593">
    <property type="entry name" value="RIBOc"/>
    <property type="match status" value="2"/>
</dbReference>
<evidence type="ECO:0000256" key="9">
    <source>
        <dbReference type="ARBA" id="ARBA00022842"/>
    </source>
</evidence>
<evidence type="ECO:0000256" key="4">
    <source>
        <dbReference type="ARBA" id="ARBA00022737"/>
    </source>
</evidence>
<dbReference type="Gene3D" id="3.30.160.380">
    <property type="entry name" value="Dicer dimerisation domain"/>
    <property type="match status" value="1"/>
</dbReference>
<dbReference type="GO" id="GO:0046872">
    <property type="term" value="F:metal ion binding"/>
    <property type="evidence" value="ECO:0007669"/>
    <property type="project" value="UniProtKB-KW"/>
</dbReference>
<dbReference type="SMART" id="SM00535">
    <property type="entry name" value="RIBOc"/>
    <property type="match status" value="2"/>
</dbReference>
<accession>W9Y4Y8</accession>
<dbReference type="GO" id="GO:0030422">
    <property type="term" value="P:siRNA processing"/>
    <property type="evidence" value="ECO:0007669"/>
    <property type="project" value="TreeGrafter"/>
</dbReference>
<keyword evidence="11" id="KW-0051">Antiviral defense</keyword>
<keyword evidence="4" id="KW-0677">Repeat</keyword>
<reference evidence="20 21" key="1">
    <citation type="submission" date="2013-03" db="EMBL/GenBank/DDBJ databases">
        <title>The Genome Sequence of Capronia epimyces CBS 606.96.</title>
        <authorList>
            <consortium name="The Broad Institute Genomics Platform"/>
            <person name="Cuomo C."/>
            <person name="de Hoog S."/>
            <person name="Gorbushina A."/>
            <person name="Walker B."/>
            <person name="Young S.K."/>
            <person name="Zeng Q."/>
            <person name="Gargeya S."/>
            <person name="Fitzgerald M."/>
            <person name="Haas B."/>
            <person name="Abouelleil A."/>
            <person name="Allen A.W."/>
            <person name="Alvarado L."/>
            <person name="Arachchi H.M."/>
            <person name="Berlin A.M."/>
            <person name="Chapman S.B."/>
            <person name="Gainer-Dewar J."/>
            <person name="Goldberg J."/>
            <person name="Griggs A."/>
            <person name="Gujja S."/>
            <person name="Hansen M."/>
            <person name="Howarth C."/>
            <person name="Imamovic A."/>
            <person name="Ireland A."/>
            <person name="Larimer J."/>
            <person name="McCowan C."/>
            <person name="Murphy C."/>
            <person name="Pearson M."/>
            <person name="Poon T.W."/>
            <person name="Priest M."/>
            <person name="Roberts A."/>
            <person name="Saif S."/>
            <person name="Shea T."/>
            <person name="Sisk P."/>
            <person name="Sykes S."/>
            <person name="Wortman J."/>
            <person name="Nusbaum C."/>
            <person name="Birren B."/>
        </authorList>
    </citation>
    <scope>NUCLEOTIDE SEQUENCE [LARGE SCALE GENOMIC DNA]</scope>
    <source>
        <strain evidence="20 21">CBS 606.96</strain>
    </source>
</reference>
<proteinExistence type="inferred from homology"/>
<evidence type="ECO:0000256" key="15">
    <source>
        <dbReference type="SAM" id="MobiDB-lite"/>
    </source>
</evidence>
<comment type="cofactor">
    <cofactor evidence="1">
        <name>Mn(2+)</name>
        <dbReference type="ChEBI" id="CHEBI:29035"/>
    </cofactor>
</comment>
<dbReference type="Gene3D" id="1.10.1520.10">
    <property type="entry name" value="Ribonuclease III domain"/>
    <property type="match status" value="2"/>
</dbReference>
<dbReference type="InterPro" id="IPR036389">
    <property type="entry name" value="RNase_III_sf"/>
</dbReference>
<dbReference type="Proteomes" id="UP000019478">
    <property type="component" value="Unassembled WGS sequence"/>
</dbReference>
<feature type="compositionally biased region" description="Polar residues" evidence="15">
    <location>
        <begin position="1060"/>
        <end position="1072"/>
    </location>
</feature>
<dbReference type="CDD" id="cd18802">
    <property type="entry name" value="SF2_C_dicer"/>
    <property type="match status" value="1"/>
</dbReference>
<dbReference type="GO" id="GO:0050688">
    <property type="term" value="P:regulation of defense response to virus"/>
    <property type="evidence" value="ECO:0007669"/>
    <property type="project" value="UniProtKB-KW"/>
</dbReference>
<comment type="function">
    <text evidence="13">Dicer-like endonuclease involved in cleaving double-stranded RNA in the RNA interference (RNAi) pathway. Produces 21 to 25 bp dsRNAs (siRNAs) which target the selective destruction of homologous RNAs leading to sequence-specific suppression of gene expression, called post-transcriptional gene silencing (PTGS). Part of a broad host defense response against viral infection and transposons.</text>
</comment>
<feature type="domain" description="RNase III" evidence="16">
    <location>
        <begin position="1024"/>
        <end position="1193"/>
    </location>
</feature>
<evidence type="ECO:0000256" key="12">
    <source>
        <dbReference type="ARBA" id="ARBA00023211"/>
    </source>
</evidence>
<evidence type="ECO:0000313" key="20">
    <source>
        <dbReference type="EMBL" id="EXJ84715.1"/>
    </source>
</evidence>
<dbReference type="eggNOG" id="KOG0701">
    <property type="taxonomic scope" value="Eukaryota"/>
</dbReference>
<dbReference type="OrthoDB" id="416741at2759"/>
<evidence type="ECO:0000259" key="18">
    <source>
        <dbReference type="PROSITE" id="PS51194"/>
    </source>
</evidence>
<evidence type="ECO:0000256" key="1">
    <source>
        <dbReference type="ARBA" id="ARBA00001936"/>
    </source>
</evidence>
<keyword evidence="21" id="KW-1185">Reference proteome</keyword>
<dbReference type="GO" id="GO:0051607">
    <property type="term" value="P:defense response to virus"/>
    <property type="evidence" value="ECO:0007669"/>
    <property type="project" value="UniProtKB-KW"/>
</dbReference>
<dbReference type="InterPro" id="IPR006935">
    <property type="entry name" value="Helicase/UvrB_N"/>
</dbReference>
<dbReference type="Pfam" id="PF00636">
    <property type="entry name" value="Ribonuclease_3"/>
    <property type="match status" value="2"/>
</dbReference>
<evidence type="ECO:0000259" key="16">
    <source>
        <dbReference type="PROSITE" id="PS50142"/>
    </source>
</evidence>
<dbReference type="HOGENOM" id="CLU_000907_4_3_1"/>
<keyword evidence="12" id="KW-0464">Manganese</keyword>
<dbReference type="PANTHER" id="PTHR14950:SF62">
    <property type="entry name" value="DICER-LIKE PROTEIN 1"/>
    <property type="match status" value="1"/>
</dbReference>
<dbReference type="Pfam" id="PF03368">
    <property type="entry name" value="Dicer_dimer"/>
    <property type="match status" value="1"/>
</dbReference>
<dbReference type="STRING" id="1182542.W9Y4Y8"/>
<keyword evidence="8" id="KW-0067">ATP-binding</keyword>
<evidence type="ECO:0000256" key="2">
    <source>
        <dbReference type="ARBA" id="ARBA00022721"/>
    </source>
</evidence>
<evidence type="ECO:0000256" key="5">
    <source>
        <dbReference type="ARBA" id="ARBA00022741"/>
    </source>
</evidence>
<dbReference type="GO" id="GO:0004386">
    <property type="term" value="F:helicase activity"/>
    <property type="evidence" value="ECO:0007669"/>
    <property type="project" value="UniProtKB-KW"/>
</dbReference>
<evidence type="ECO:0000256" key="8">
    <source>
        <dbReference type="ARBA" id="ARBA00022840"/>
    </source>
</evidence>
<feature type="domain" description="Helicase C-terminal" evidence="18">
    <location>
        <begin position="425"/>
        <end position="583"/>
    </location>
</feature>
<feature type="region of interest" description="Disordered" evidence="15">
    <location>
        <begin position="22"/>
        <end position="49"/>
    </location>
</feature>
<evidence type="ECO:0000259" key="17">
    <source>
        <dbReference type="PROSITE" id="PS51192"/>
    </source>
</evidence>
<evidence type="ECO:0000256" key="10">
    <source>
        <dbReference type="ARBA" id="ARBA00022884"/>
    </source>
</evidence>
<dbReference type="Gene3D" id="3.40.50.300">
    <property type="entry name" value="P-loop containing nucleotide triphosphate hydrolases"/>
    <property type="match status" value="2"/>
</dbReference>
<feature type="domain" description="Dicer dsRNA-binding fold" evidence="19">
    <location>
        <begin position="613"/>
        <end position="709"/>
    </location>
</feature>
<name>W9Y4Y8_9EURO</name>
<evidence type="ECO:0000313" key="21">
    <source>
        <dbReference type="Proteomes" id="UP000019478"/>
    </source>
</evidence>
<evidence type="ECO:0000256" key="13">
    <source>
        <dbReference type="ARBA" id="ARBA00025403"/>
    </source>
</evidence>
<keyword evidence="10 14" id="KW-0694">RNA-binding</keyword>
<dbReference type="Pfam" id="PF04851">
    <property type="entry name" value="ResIII"/>
    <property type="match status" value="1"/>
</dbReference>
<keyword evidence="2" id="KW-0930">Antiviral protein</keyword>
<feature type="domain" description="RNase III" evidence="16">
    <location>
        <begin position="1247"/>
        <end position="1399"/>
    </location>
</feature>
<dbReference type="PROSITE" id="PS51194">
    <property type="entry name" value="HELICASE_CTER"/>
    <property type="match status" value="1"/>
</dbReference>
<dbReference type="SUPFAM" id="SSF69065">
    <property type="entry name" value="RNase III domain-like"/>
    <property type="match status" value="2"/>
</dbReference>
<gene>
    <name evidence="20" type="ORF">A1O3_05385</name>
</gene>
<dbReference type="InterPro" id="IPR005034">
    <property type="entry name" value="Dicer_dimerisation"/>
</dbReference>
<comment type="similarity">
    <text evidence="14">Belongs to the helicase family. Dicer subfamily.</text>
</comment>
<dbReference type="GO" id="GO:0005634">
    <property type="term" value="C:nucleus"/>
    <property type="evidence" value="ECO:0007669"/>
    <property type="project" value="TreeGrafter"/>
</dbReference>
<dbReference type="GO" id="GO:0005524">
    <property type="term" value="F:ATP binding"/>
    <property type="evidence" value="ECO:0007669"/>
    <property type="project" value="UniProtKB-KW"/>
</dbReference>